<gene>
    <name evidence="3" type="ORF">GSOID_T00000798001</name>
</gene>
<dbReference type="AlphaFoldDB" id="E4WPX1"/>
<feature type="chain" id="PRO_5003192246" description="Secreted protein" evidence="2">
    <location>
        <begin position="19"/>
        <end position="210"/>
    </location>
</feature>
<evidence type="ECO:0000256" key="1">
    <source>
        <dbReference type="SAM" id="MobiDB-lite"/>
    </source>
</evidence>
<proteinExistence type="predicted"/>
<name>E4WPX1_OIKDI</name>
<dbReference type="EMBL" id="FN653015">
    <property type="protein sequence ID" value="CBY20792.1"/>
    <property type="molecule type" value="Genomic_DNA"/>
</dbReference>
<dbReference type="InParanoid" id="E4WPX1"/>
<organism evidence="3">
    <name type="scientific">Oikopleura dioica</name>
    <name type="common">Tunicate</name>
    <dbReference type="NCBI Taxonomy" id="34765"/>
    <lineage>
        <taxon>Eukaryota</taxon>
        <taxon>Metazoa</taxon>
        <taxon>Chordata</taxon>
        <taxon>Tunicata</taxon>
        <taxon>Appendicularia</taxon>
        <taxon>Copelata</taxon>
        <taxon>Oikopleuridae</taxon>
        <taxon>Oikopleura</taxon>
    </lineage>
</organism>
<keyword evidence="2" id="KW-0732">Signal</keyword>
<keyword evidence="4" id="KW-1185">Reference proteome</keyword>
<reference evidence="3" key="1">
    <citation type="journal article" date="2010" name="Science">
        <title>Plasticity of animal genome architecture unmasked by rapid evolution of a pelagic tunicate.</title>
        <authorList>
            <person name="Denoeud F."/>
            <person name="Henriet S."/>
            <person name="Mungpakdee S."/>
            <person name="Aury J.M."/>
            <person name="Da Silva C."/>
            <person name="Brinkmann H."/>
            <person name="Mikhaleva J."/>
            <person name="Olsen L.C."/>
            <person name="Jubin C."/>
            <person name="Canestro C."/>
            <person name="Bouquet J.M."/>
            <person name="Danks G."/>
            <person name="Poulain J."/>
            <person name="Campsteijn C."/>
            <person name="Adamski M."/>
            <person name="Cross I."/>
            <person name="Yadetie F."/>
            <person name="Muffato M."/>
            <person name="Louis A."/>
            <person name="Butcher S."/>
            <person name="Tsagkogeorga G."/>
            <person name="Konrad A."/>
            <person name="Singh S."/>
            <person name="Jensen M.F."/>
            <person name="Cong E.H."/>
            <person name="Eikeseth-Otteraa H."/>
            <person name="Noel B."/>
            <person name="Anthouard V."/>
            <person name="Porcel B.M."/>
            <person name="Kachouri-Lafond R."/>
            <person name="Nishino A."/>
            <person name="Ugolini M."/>
            <person name="Chourrout P."/>
            <person name="Nishida H."/>
            <person name="Aasland R."/>
            <person name="Huzurbazar S."/>
            <person name="Westhof E."/>
            <person name="Delsuc F."/>
            <person name="Lehrach H."/>
            <person name="Reinhardt R."/>
            <person name="Weissenbach J."/>
            <person name="Roy S.W."/>
            <person name="Artiguenave F."/>
            <person name="Postlethwait J.H."/>
            <person name="Manak J.R."/>
            <person name="Thompson E.M."/>
            <person name="Jaillon O."/>
            <person name="Du Pasquier L."/>
            <person name="Boudinot P."/>
            <person name="Liberles D.A."/>
            <person name="Volff J.N."/>
            <person name="Philippe H."/>
            <person name="Lenhard B."/>
            <person name="Roest Crollius H."/>
            <person name="Wincker P."/>
            <person name="Chourrout D."/>
        </authorList>
    </citation>
    <scope>NUCLEOTIDE SEQUENCE [LARGE SCALE GENOMIC DNA]</scope>
</reference>
<feature type="signal peptide" evidence="2">
    <location>
        <begin position="1"/>
        <end position="18"/>
    </location>
</feature>
<accession>E4WPX1</accession>
<evidence type="ECO:0000256" key="2">
    <source>
        <dbReference type="SAM" id="SignalP"/>
    </source>
</evidence>
<evidence type="ECO:0000313" key="4">
    <source>
        <dbReference type="Proteomes" id="UP000001307"/>
    </source>
</evidence>
<evidence type="ECO:0008006" key="5">
    <source>
        <dbReference type="Google" id="ProtNLM"/>
    </source>
</evidence>
<feature type="region of interest" description="Disordered" evidence="1">
    <location>
        <begin position="44"/>
        <end position="70"/>
    </location>
</feature>
<dbReference type="Proteomes" id="UP000001307">
    <property type="component" value="Unassembled WGS sequence"/>
</dbReference>
<dbReference type="OrthoDB" id="10447500at2759"/>
<evidence type="ECO:0000313" key="3">
    <source>
        <dbReference type="EMBL" id="CBY20792.1"/>
    </source>
</evidence>
<protein>
    <recommendedName>
        <fullName evidence="5">Secreted protein</fullName>
    </recommendedName>
</protein>
<sequence length="210" mass="23250">MRLVLFSSLLGLISTSLLEEYFESSSDEDNFDIDAYDTVFGNDTPEKGDLRYEPSELDPEKRSEAVDKSVGDSTVDKINDITDGVAQEMKNLWGWFTDAIGDLKSDTEDALNEAQTAAKAFFDNAGNWNNDQWNAQLQKLFTNDKELVVLKSVCQGIDNGSANLTSIEDVKKRDLLDQHCRALKATANSAAIAGTKMLTVLTVSFLPFFL</sequence>